<comment type="caution">
    <text evidence="2">The sequence shown here is derived from an EMBL/GenBank/DDBJ whole genome shotgun (WGS) entry which is preliminary data.</text>
</comment>
<organism evidence="2 3">
    <name type="scientific">Portunus trituberculatus</name>
    <name type="common">Swimming crab</name>
    <name type="synonym">Neptunus trituberculatus</name>
    <dbReference type="NCBI Taxonomy" id="210409"/>
    <lineage>
        <taxon>Eukaryota</taxon>
        <taxon>Metazoa</taxon>
        <taxon>Ecdysozoa</taxon>
        <taxon>Arthropoda</taxon>
        <taxon>Crustacea</taxon>
        <taxon>Multicrustacea</taxon>
        <taxon>Malacostraca</taxon>
        <taxon>Eumalacostraca</taxon>
        <taxon>Eucarida</taxon>
        <taxon>Decapoda</taxon>
        <taxon>Pleocyemata</taxon>
        <taxon>Brachyura</taxon>
        <taxon>Eubrachyura</taxon>
        <taxon>Portunoidea</taxon>
        <taxon>Portunidae</taxon>
        <taxon>Portuninae</taxon>
        <taxon>Portunus</taxon>
    </lineage>
</organism>
<name>A0A5B7CWQ5_PORTR</name>
<dbReference type="AlphaFoldDB" id="A0A5B7CWQ5"/>
<evidence type="ECO:0000256" key="1">
    <source>
        <dbReference type="SAM" id="MobiDB-lite"/>
    </source>
</evidence>
<evidence type="ECO:0000313" key="2">
    <source>
        <dbReference type="EMBL" id="MPC13830.1"/>
    </source>
</evidence>
<protein>
    <submittedName>
        <fullName evidence="2">Uncharacterized protein</fullName>
    </submittedName>
</protein>
<dbReference type="Proteomes" id="UP000324222">
    <property type="component" value="Unassembled WGS sequence"/>
</dbReference>
<accession>A0A5B7CWQ5</accession>
<proteinExistence type="predicted"/>
<keyword evidence="3" id="KW-1185">Reference proteome</keyword>
<evidence type="ECO:0000313" key="3">
    <source>
        <dbReference type="Proteomes" id="UP000324222"/>
    </source>
</evidence>
<feature type="region of interest" description="Disordered" evidence="1">
    <location>
        <begin position="47"/>
        <end position="74"/>
    </location>
</feature>
<gene>
    <name evidence="2" type="ORF">E2C01_006577</name>
</gene>
<sequence length="74" mass="8092">MCGMCINTTTTCKPQNGASLFYTSPEFWLSCFGYRVVEIPKARRIASGAKETPWEAGRAEHGAAGEPLHQDAFP</sequence>
<dbReference type="EMBL" id="VSRR010000309">
    <property type="protein sequence ID" value="MPC13830.1"/>
    <property type="molecule type" value="Genomic_DNA"/>
</dbReference>
<reference evidence="2 3" key="1">
    <citation type="submission" date="2019-05" db="EMBL/GenBank/DDBJ databases">
        <title>Another draft genome of Portunus trituberculatus and its Hox gene families provides insights of decapod evolution.</title>
        <authorList>
            <person name="Jeong J.-H."/>
            <person name="Song I."/>
            <person name="Kim S."/>
            <person name="Choi T."/>
            <person name="Kim D."/>
            <person name="Ryu S."/>
            <person name="Kim W."/>
        </authorList>
    </citation>
    <scope>NUCLEOTIDE SEQUENCE [LARGE SCALE GENOMIC DNA]</scope>
    <source>
        <tissue evidence="2">Muscle</tissue>
    </source>
</reference>